<dbReference type="Proteomes" id="UP000481327">
    <property type="component" value="Unassembled WGS sequence"/>
</dbReference>
<dbReference type="EMBL" id="WIOL01000007">
    <property type="protein sequence ID" value="MQT18523.1"/>
    <property type="molecule type" value="Genomic_DNA"/>
</dbReference>
<comment type="caution">
    <text evidence="3">The sequence shown here is derived from an EMBL/GenBank/DDBJ whole genome shotgun (WGS) entry which is preliminary data.</text>
</comment>
<evidence type="ECO:0000313" key="3">
    <source>
        <dbReference type="EMBL" id="MQT18523.1"/>
    </source>
</evidence>
<evidence type="ECO:0000256" key="1">
    <source>
        <dbReference type="SAM" id="SignalP"/>
    </source>
</evidence>
<accession>A0A7C9KNH6</accession>
<keyword evidence="1" id="KW-0732">Signal</keyword>
<sequence>MRGTFATIGDHMKRVLVSIAALLAATTAHASITPTLVGGPVDVGNGTYRYTYNALLASDQALETGSYFTLYDVGGFVGFGNLGTGFSGTTQLLGLTPGNTIPNDSASMLNVSFIYSGPTFNFDGPTSERDLGNFEIFSTQLGTRFDDFTSEAMRNAGPTRGSLVATIGTNAVTVPGAVPEPAMWGMMIVGFGMVGLQMRGRKARGAAVSA</sequence>
<feature type="chain" id="PRO_5028999898" evidence="1">
    <location>
        <begin position="31"/>
        <end position="210"/>
    </location>
</feature>
<keyword evidence="4" id="KW-1185">Reference proteome</keyword>
<evidence type="ECO:0000259" key="2">
    <source>
        <dbReference type="Pfam" id="PF07589"/>
    </source>
</evidence>
<reference evidence="3 4" key="1">
    <citation type="submission" date="2019-09" db="EMBL/GenBank/DDBJ databases">
        <title>Polymorphobacter sp. isolated from a lake in China.</title>
        <authorList>
            <person name="Liu Z."/>
        </authorList>
    </citation>
    <scope>NUCLEOTIDE SEQUENCE [LARGE SCALE GENOMIC DNA]</scope>
    <source>
        <strain evidence="3 4">D40P</strain>
    </source>
</reference>
<evidence type="ECO:0000313" key="4">
    <source>
        <dbReference type="Proteomes" id="UP000481327"/>
    </source>
</evidence>
<dbReference type="OrthoDB" id="121983at2"/>
<dbReference type="NCBIfam" id="NF035944">
    <property type="entry name" value="PEPxxWA-CTERM"/>
    <property type="match status" value="1"/>
</dbReference>
<name>A0A7C9KNH6_9SPHN</name>
<feature type="signal peptide" evidence="1">
    <location>
        <begin position="1"/>
        <end position="30"/>
    </location>
</feature>
<gene>
    <name evidence="3" type="ORF">F3168_14810</name>
</gene>
<proteinExistence type="predicted"/>
<dbReference type="InterPro" id="IPR013424">
    <property type="entry name" value="Ice-binding_C"/>
</dbReference>
<organism evidence="3 4">
    <name type="scientific">Sandarakinorhabdus fusca</name>
    <dbReference type="NCBI Taxonomy" id="1439888"/>
    <lineage>
        <taxon>Bacteria</taxon>
        <taxon>Pseudomonadati</taxon>
        <taxon>Pseudomonadota</taxon>
        <taxon>Alphaproteobacteria</taxon>
        <taxon>Sphingomonadales</taxon>
        <taxon>Sphingosinicellaceae</taxon>
        <taxon>Sandarakinorhabdus</taxon>
    </lineage>
</organism>
<dbReference type="Pfam" id="PF07589">
    <property type="entry name" value="PEP-CTERM"/>
    <property type="match status" value="1"/>
</dbReference>
<protein>
    <submittedName>
        <fullName evidence="3">PEPxxWA-CTERM sorting domain-containing protein</fullName>
    </submittedName>
</protein>
<feature type="domain" description="Ice-binding protein C-terminal" evidence="2">
    <location>
        <begin position="177"/>
        <end position="202"/>
    </location>
</feature>
<dbReference type="AlphaFoldDB" id="A0A7C9KNH6"/>